<dbReference type="SMART" id="SM01096">
    <property type="entry name" value="CPSase_L_D3"/>
    <property type="match status" value="1"/>
</dbReference>
<protein>
    <recommendedName>
        <fullName evidence="16">Carbamoyl phosphate synthase large chain</fullName>
        <ecNumber evidence="16">6.3.4.16</ecNumber>
        <ecNumber evidence="16">6.3.5.5</ecNumber>
    </recommendedName>
    <alternativeName>
        <fullName evidence="16">Carbamoyl phosphate synthetase ammonia chain</fullName>
    </alternativeName>
</protein>
<evidence type="ECO:0000256" key="11">
    <source>
        <dbReference type="ARBA" id="ARBA00022842"/>
    </source>
</evidence>
<feature type="binding site" evidence="16">
    <location>
        <position position="837"/>
    </location>
    <ligand>
        <name>Mg(2+)</name>
        <dbReference type="ChEBI" id="CHEBI:18420"/>
        <label>4</label>
    </ligand>
</feature>
<dbReference type="EMBL" id="FQXP01000006">
    <property type="protein sequence ID" value="SHH89100.1"/>
    <property type="molecule type" value="Genomic_DNA"/>
</dbReference>
<comment type="similarity">
    <text evidence="3 16">Belongs to the CarB family.</text>
</comment>
<evidence type="ECO:0000313" key="19">
    <source>
        <dbReference type="EMBL" id="SHH89100.1"/>
    </source>
</evidence>
<evidence type="ECO:0000256" key="14">
    <source>
        <dbReference type="ARBA" id="ARBA00047359"/>
    </source>
</evidence>
<feature type="domain" description="ATP-grasp" evidence="17">
    <location>
        <begin position="674"/>
        <end position="864"/>
    </location>
</feature>
<feature type="binding site" evidence="16">
    <location>
        <position position="241"/>
    </location>
    <ligand>
        <name>ATP</name>
        <dbReference type="ChEBI" id="CHEBI:30616"/>
        <label>1</label>
    </ligand>
</feature>
<evidence type="ECO:0000259" key="18">
    <source>
        <dbReference type="PROSITE" id="PS51855"/>
    </source>
</evidence>
<dbReference type="InterPro" id="IPR016185">
    <property type="entry name" value="PreATP-grasp_dom_sf"/>
</dbReference>
<feature type="binding site" evidence="16">
    <location>
        <position position="749"/>
    </location>
    <ligand>
        <name>ATP</name>
        <dbReference type="ChEBI" id="CHEBI:30616"/>
        <label>2</label>
    </ligand>
</feature>
<dbReference type="PROSITE" id="PS00866">
    <property type="entry name" value="CPSASE_1"/>
    <property type="match status" value="2"/>
</dbReference>
<feature type="binding site" evidence="16">
    <location>
        <position position="298"/>
    </location>
    <ligand>
        <name>Mn(2+)</name>
        <dbReference type="ChEBI" id="CHEBI:29035"/>
        <label>2</label>
    </ligand>
</feature>
<feature type="binding site" evidence="16">
    <location>
        <position position="300"/>
    </location>
    <ligand>
        <name>Mn(2+)</name>
        <dbReference type="ChEBI" id="CHEBI:29035"/>
        <label>2</label>
    </ligand>
</feature>
<dbReference type="AlphaFoldDB" id="A0A1M5WNH6"/>
<dbReference type="InterPro" id="IPR036914">
    <property type="entry name" value="MGS-like_dom_sf"/>
</dbReference>
<feature type="binding site" evidence="16">
    <location>
        <position position="783"/>
    </location>
    <ligand>
        <name>ATP</name>
        <dbReference type="ChEBI" id="CHEBI:30616"/>
        <label>2</label>
    </ligand>
</feature>
<feature type="binding site" evidence="16">
    <location>
        <position position="835"/>
    </location>
    <ligand>
        <name>ATP</name>
        <dbReference type="ChEBI" id="CHEBI:30616"/>
        <label>2</label>
    </ligand>
</feature>
<dbReference type="InterPro" id="IPR058047">
    <property type="entry name" value="CPSase_preATP-grasp"/>
</dbReference>
<dbReference type="InterPro" id="IPR005480">
    <property type="entry name" value="CPSase_lsu_oligo"/>
</dbReference>
<dbReference type="HAMAP" id="MF_01210_A">
    <property type="entry name" value="CPSase_L_chain_A"/>
    <property type="match status" value="1"/>
</dbReference>
<feature type="binding site" evidence="16">
    <location>
        <position position="208"/>
    </location>
    <ligand>
        <name>ATP</name>
        <dbReference type="ChEBI" id="CHEBI:30616"/>
        <label>1</label>
    </ligand>
</feature>
<dbReference type="PANTHER" id="PTHR11405:SF53">
    <property type="entry name" value="CARBAMOYL-PHOSPHATE SYNTHASE [AMMONIA], MITOCHONDRIAL"/>
    <property type="match status" value="1"/>
</dbReference>
<feature type="binding site" evidence="16">
    <location>
        <position position="298"/>
    </location>
    <ligand>
        <name>Mg(2+)</name>
        <dbReference type="ChEBI" id="CHEBI:18420"/>
        <label>1</label>
    </ligand>
</feature>
<keyword evidence="11" id="KW-0460">Magnesium</keyword>
<dbReference type="Pfam" id="PF02786">
    <property type="entry name" value="CPSase_L_D2"/>
    <property type="match status" value="2"/>
</dbReference>
<feature type="binding site" evidence="16">
    <location>
        <position position="780"/>
    </location>
    <ligand>
        <name>ATP</name>
        <dbReference type="ChEBI" id="CHEBI:30616"/>
        <label>2</label>
    </ligand>
</feature>
<dbReference type="GO" id="GO:0004088">
    <property type="term" value="F:carbamoyl-phosphate synthase (glutamine-hydrolyzing) activity"/>
    <property type="evidence" value="ECO:0007669"/>
    <property type="project" value="UniProtKB-UniRule"/>
</dbReference>
<comment type="function">
    <text evidence="16">Large subunit of the glutamine-dependent carbamoyl phosphate synthetase (CPSase). CPSase catalyzes the formation of carbamoyl phosphate from the ammonia moiety of glutamine, carbonate, and phosphate donated by ATP, constituting the first step of 2 biosynthetic pathways, one leading to arginine and/or urea and the other to pyrimidine nucleotides. The large subunit (synthetase) binds the substrates ammonia (free or transferred from glutamine from the small subunit), hydrogencarbonate and ATP and carries out an ATP-coupled ligase reaction, activating hydrogencarbonate by forming carboxy phosphate which reacts with ammonia to form carbamoyl phosphate.</text>
</comment>
<dbReference type="NCBIfam" id="NF009455">
    <property type="entry name" value="PRK12815.1"/>
    <property type="match status" value="1"/>
</dbReference>
<dbReference type="FunFam" id="1.10.1030.10:FF:000002">
    <property type="entry name" value="Carbamoyl-phosphate synthase large chain"/>
    <property type="match status" value="1"/>
</dbReference>
<feature type="binding site" evidence="16">
    <location>
        <position position="823"/>
    </location>
    <ligand>
        <name>ATP</name>
        <dbReference type="ChEBI" id="CHEBI:30616"/>
        <label>2</label>
    </ligand>
</feature>
<dbReference type="UniPathway" id="UPA00068">
    <property type="reaction ID" value="UER00171"/>
</dbReference>
<comment type="caution">
    <text evidence="16">Lacks conserved residue(s) required for the propagation of feature annotation.</text>
</comment>
<evidence type="ECO:0000256" key="15">
    <source>
        <dbReference type="ARBA" id="ARBA00048816"/>
    </source>
</evidence>
<feature type="binding site" evidence="16">
    <location>
        <position position="210"/>
    </location>
    <ligand>
        <name>ATP</name>
        <dbReference type="ChEBI" id="CHEBI:30616"/>
        <label>1</label>
    </ligand>
</feature>
<feature type="binding site" evidence="16">
    <location>
        <position position="298"/>
    </location>
    <ligand>
        <name>Mg(2+)</name>
        <dbReference type="ChEBI" id="CHEBI:18420"/>
        <label>2</label>
    </ligand>
</feature>
<evidence type="ECO:0000256" key="6">
    <source>
        <dbReference type="ARBA" id="ARBA00022605"/>
    </source>
</evidence>
<dbReference type="STRING" id="1121306.SAMN02745196_01761"/>
<dbReference type="Pfam" id="PF25596">
    <property type="entry name" value="CPSase_L_D1"/>
    <property type="match status" value="2"/>
</dbReference>
<dbReference type="InterPro" id="IPR033937">
    <property type="entry name" value="MGS_CPS_CarB"/>
</dbReference>
<dbReference type="InterPro" id="IPR036897">
    <property type="entry name" value="CarbamoylP_synth_lsu_oligo_sf"/>
</dbReference>
<feature type="binding site" evidence="16">
    <location>
        <position position="298"/>
    </location>
    <ligand>
        <name>ATP</name>
        <dbReference type="ChEBI" id="CHEBI:30616"/>
        <label>1</label>
    </ligand>
</feature>
<dbReference type="InterPro" id="IPR005479">
    <property type="entry name" value="CPAse_ATP-bd"/>
</dbReference>
<feature type="binding site" evidence="16">
    <location>
        <position position="284"/>
    </location>
    <ligand>
        <name>Mn(2+)</name>
        <dbReference type="ChEBI" id="CHEBI:29035"/>
        <label>1</label>
    </ligand>
</feature>
<keyword evidence="5 16" id="KW-0436">Ligase</keyword>
<dbReference type="UniPathway" id="UPA00070">
    <property type="reaction ID" value="UER00115"/>
</dbReference>
<sequence>MPRNLDIKKTLVIGSGPIIIGQAAEFDYSGAQACQALREEGVEVVLVNSNPATIMTDEEVADIVYIEPLTVEFLEKVIAKERPDSVIAGMGGQTGLNLAVELSDKGILDKYNVKVIGTSIEAIKRGEDRETFRDVMNEINQPVIESEIVTSMEQGLKCVSRMGYPIVVRPAYTLGGTGGGIAETQEELEVILESGLSLSTVGQVLLEKSVKGWKEIEYEVMRDSFGNCITICNMENVDPVGIHTGDSIVVAPSQTLSDREYQMLRSASIDIINAIGIEGGCNVQLALNPNSFEYAVIEINPRVSRSSALASKATGYPIAKVAAKIALGYGLDEIKNAVTQQTYACFEPSLDYVVCKIPKWPFDKFQGANRVLGTKMMATGEIMSIGANFEEALLKGIRSLEIGKYSLQGKGLAEMSLQELKMRVMTPDDERIFYLAELLRRNYRVDMICKITGIDRFFVDKIKWIVEQEETLKKCKVEDLNKEWLLQLKKKGFSDKGLADLLRVNPNVILELRKIWDIQPSYKMVDTCGGEFEAVSPYYYSTYDEYDEVVVSDKRKVMVIGSGPIRIGQGIEFDYASVHSVMALRKEGIETIIVNNNPETVSTDFNISDKLYFEPLTEEEVLSIIEKEKPEGVVLQFGGQTAIKLAKFLREKEIKILGTQPEQIDAAEDREKFEEILEKLDINRPKGKAVWSLEEGIKEAEILGYPVLVRPSYVLGGQGMEITYDRSELEFYLSNAFKKDSKNPILIDRYLLGREIEVDAICDGEEILIPGIMEHLERAGVHSGDSITMYPSQNVCEKIREKILDYTKKIAVELQVSGMINIQFIEFKGELYIIEVNPRASRTVPYISKVSGVPIVDIATRVMLGDKLKDLGYGTGIYKEPKLIAVKVPVFSTQKLPDVEVSLGPEMKSTGEVLGVGRTLEEALYKGFIGAGFKFVNKKGKILVTINEQDKAEFLEIAKILSRLNYSFLATKGTADMLRAEGIEVEEVRKINEENPNIIDAIKSGKVDMVINTPTKGNDSKRDGFRIRRAAIENNVDVVTALDTAKAIAEVVNKDFDTKDLEVFNIFHMEA</sequence>
<comment type="domain">
    <text evidence="16">The large subunit is composed of 2 ATP-grasp domains that are involved in binding the 2 ATP molecules needed for carbamoyl phosphate synthesis. The N-terminal ATP-grasp domain (referred to as the carboxyphosphate synthetic component) catalyzes the ATP-dependent phosphorylation of hydrogencarbonate to carboxyphosphate and the subsequent nucleophilic attack by ammonia to form a carbamate intermediate. The C-terminal ATP-grasp domain (referred to as the carbamoyl phosphate synthetic component) then catalyzes the phosphorylation of carbamate with the second ATP to form the end product carbamoyl phosphate. The reactive and unstable enzyme intermediates are sequentially channeled from one active site to the next through the interior of the protein over a distance of at least 96 A.</text>
</comment>
<feature type="binding site" evidence="16">
    <location>
        <position position="175"/>
    </location>
    <ligand>
        <name>ATP</name>
        <dbReference type="ChEBI" id="CHEBI:30616"/>
        <label>1</label>
    </ligand>
</feature>
<dbReference type="GO" id="GO:0005524">
    <property type="term" value="F:ATP binding"/>
    <property type="evidence" value="ECO:0007669"/>
    <property type="project" value="UniProtKB-UniRule"/>
</dbReference>
<keyword evidence="13" id="KW-0464">Manganese</keyword>
<feature type="binding site" evidence="16">
    <location>
        <position position="781"/>
    </location>
    <ligand>
        <name>ATP</name>
        <dbReference type="ChEBI" id="CHEBI:30616"/>
        <label>2</label>
    </ligand>
</feature>
<dbReference type="FunFam" id="3.40.50.20:FF:000001">
    <property type="entry name" value="Carbamoyl-phosphate synthase large chain"/>
    <property type="match status" value="2"/>
</dbReference>
<feature type="binding site" evidence="16">
    <location>
        <position position="284"/>
    </location>
    <ligand>
        <name>Mg(2+)</name>
        <dbReference type="ChEBI" id="CHEBI:18420"/>
        <label>1</label>
    </ligand>
</feature>
<keyword evidence="6 16" id="KW-0028">Amino-acid biosynthesis</keyword>
<dbReference type="Pfam" id="PF02787">
    <property type="entry name" value="CPSase_L_D3"/>
    <property type="match status" value="1"/>
</dbReference>
<dbReference type="GO" id="GO:0006541">
    <property type="term" value="P:glutamine metabolic process"/>
    <property type="evidence" value="ECO:0007669"/>
    <property type="project" value="TreeGrafter"/>
</dbReference>
<reference evidence="19 20" key="1">
    <citation type="submission" date="2016-11" db="EMBL/GenBank/DDBJ databases">
        <authorList>
            <person name="Jaros S."/>
            <person name="Januszkiewicz K."/>
            <person name="Wedrychowicz H."/>
        </authorList>
    </citation>
    <scope>NUCLEOTIDE SEQUENCE [LARGE SCALE GENOMIC DNA]</scope>
    <source>
        <strain evidence="19 20">DSM 3089</strain>
    </source>
</reference>
<dbReference type="FunFam" id="3.30.470.20:FF:000026">
    <property type="entry name" value="Carbamoyl-phosphate synthase large chain"/>
    <property type="match status" value="1"/>
</dbReference>
<dbReference type="SMART" id="SM00851">
    <property type="entry name" value="MGS"/>
    <property type="match status" value="1"/>
</dbReference>
<dbReference type="InterPro" id="IPR013815">
    <property type="entry name" value="ATP_grasp_subdomain_1"/>
</dbReference>
<dbReference type="Proteomes" id="UP000184526">
    <property type="component" value="Unassembled WGS sequence"/>
</dbReference>
<feature type="binding site" evidence="16">
    <location>
        <position position="823"/>
    </location>
    <ligand>
        <name>Mn(2+)</name>
        <dbReference type="ChEBI" id="CHEBI:29035"/>
        <label>3</label>
    </ligand>
</feature>
<dbReference type="Gene3D" id="3.30.470.20">
    <property type="entry name" value="ATP-grasp fold, B domain"/>
    <property type="match status" value="2"/>
</dbReference>
<feature type="region of interest" description="Carbamoyl phosphate synthetic domain" evidence="16">
    <location>
        <begin position="550"/>
        <end position="932"/>
    </location>
</feature>
<dbReference type="PROSITE" id="PS51855">
    <property type="entry name" value="MGS"/>
    <property type="match status" value="1"/>
</dbReference>
<feature type="binding site" evidence="16">
    <location>
        <position position="298"/>
    </location>
    <ligand>
        <name>Mn(2+)</name>
        <dbReference type="ChEBI" id="CHEBI:29035"/>
        <label>1</label>
    </ligand>
</feature>
<comment type="pathway">
    <text evidence="2 16">Amino-acid biosynthesis; L-arginine biosynthesis; carbamoyl phosphate from bicarbonate: step 1/1.</text>
</comment>
<keyword evidence="4 16" id="KW-0055">Arginine biosynthesis</keyword>
<dbReference type="EC" id="6.3.5.5" evidence="16"/>
<dbReference type="RefSeq" id="WP_072831657.1">
    <property type="nucleotide sequence ID" value="NZ_FQXP01000006.1"/>
</dbReference>
<dbReference type="PROSITE" id="PS50975">
    <property type="entry name" value="ATP_GRASP"/>
    <property type="match status" value="2"/>
</dbReference>
<feature type="domain" description="MGS-like" evidence="18">
    <location>
        <begin position="934"/>
        <end position="1071"/>
    </location>
</feature>
<dbReference type="GO" id="GO:0005737">
    <property type="term" value="C:cytoplasm"/>
    <property type="evidence" value="ECO:0007669"/>
    <property type="project" value="TreeGrafter"/>
</dbReference>
<dbReference type="HAMAP" id="MF_01210_B">
    <property type="entry name" value="CPSase_L_chain_B"/>
    <property type="match status" value="1"/>
</dbReference>
<feature type="binding site" evidence="16">
    <location>
        <position position="284"/>
    </location>
    <ligand>
        <name>ATP</name>
        <dbReference type="ChEBI" id="CHEBI:30616"/>
        <label>1</label>
    </ligand>
</feature>
<comment type="subunit">
    <text evidence="16">Composed of two chains; the small (or glutamine) chain promotes the hydrolysis of glutamine to ammonia, which is used by the large (or ammonia) chain to synthesize carbamoyl phosphate. Tetramer of heterodimers (alpha,beta)4.</text>
</comment>
<gene>
    <name evidence="16" type="primary">carB</name>
    <name evidence="19" type="ORF">SAMN02745196_01761</name>
</gene>
<dbReference type="FunFam" id="3.30.470.20:FF:000001">
    <property type="entry name" value="Carbamoyl-phosphate synthase large chain"/>
    <property type="match status" value="1"/>
</dbReference>
<feature type="binding site" evidence="16">
    <location>
        <position position="242"/>
    </location>
    <ligand>
        <name>ATP</name>
        <dbReference type="ChEBI" id="CHEBI:30616"/>
        <label>1</label>
    </ligand>
</feature>
<evidence type="ECO:0000256" key="2">
    <source>
        <dbReference type="ARBA" id="ARBA00005077"/>
    </source>
</evidence>
<evidence type="ECO:0000256" key="13">
    <source>
        <dbReference type="ARBA" id="ARBA00023211"/>
    </source>
</evidence>
<dbReference type="GO" id="GO:0006526">
    <property type="term" value="P:L-arginine biosynthetic process"/>
    <property type="evidence" value="ECO:0007669"/>
    <property type="project" value="UniProtKB-UniRule"/>
</dbReference>
<feature type="binding site" evidence="16">
    <location>
        <position position="835"/>
    </location>
    <ligand>
        <name>Mn(2+)</name>
        <dbReference type="ChEBI" id="CHEBI:29035"/>
        <label>4</label>
    </ligand>
</feature>
<keyword evidence="9 16" id="KW-0547">Nucleotide-binding</keyword>
<dbReference type="Gene3D" id="1.10.1030.10">
    <property type="entry name" value="Carbamoyl-phosphate synthetase, large subunit oligomerisation domain"/>
    <property type="match status" value="1"/>
</dbReference>
<feature type="binding site" evidence="16">
    <location>
        <position position="751"/>
    </location>
    <ligand>
        <name>ATP</name>
        <dbReference type="ChEBI" id="CHEBI:30616"/>
        <label>2</label>
    </ligand>
</feature>
<feature type="binding site" evidence="16">
    <location>
        <position position="243"/>
    </location>
    <ligand>
        <name>ATP</name>
        <dbReference type="ChEBI" id="CHEBI:30616"/>
        <label>1</label>
    </ligand>
</feature>
<evidence type="ECO:0000256" key="7">
    <source>
        <dbReference type="ARBA" id="ARBA00022723"/>
    </source>
</evidence>
<evidence type="ECO:0000256" key="9">
    <source>
        <dbReference type="ARBA" id="ARBA00022741"/>
    </source>
</evidence>
<feature type="binding site" evidence="16">
    <location>
        <position position="129"/>
    </location>
    <ligand>
        <name>ATP</name>
        <dbReference type="ChEBI" id="CHEBI:30616"/>
        <label>1</label>
    </ligand>
</feature>
<feature type="binding site" evidence="16">
    <location>
        <position position="176"/>
    </location>
    <ligand>
        <name>ATP</name>
        <dbReference type="ChEBI" id="CHEBI:30616"/>
        <label>1</label>
    </ligand>
</feature>
<dbReference type="CDD" id="cd01424">
    <property type="entry name" value="MGS_CPS_II"/>
    <property type="match status" value="1"/>
</dbReference>
<comment type="cofactor">
    <cofactor evidence="16">
        <name>Mg(2+)</name>
        <dbReference type="ChEBI" id="CHEBI:18420"/>
    </cofactor>
    <cofactor evidence="16">
        <name>Mn(2+)</name>
        <dbReference type="ChEBI" id="CHEBI:29035"/>
    </cofactor>
    <text evidence="16">Binds 4 Mg(2+) or Mn(2+) ions per subunit.</text>
</comment>
<feature type="binding site" evidence="16">
    <location>
        <position position="169"/>
    </location>
    <ligand>
        <name>ATP</name>
        <dbReference type="ChEBI" id="CHEBI:30616"/>
        <label>1</label>
    </ligand>
</feature>
<feature type="region of interest" description="Allosteric domain" evidence="16">
    <location>
        <begin position="933"/>
        <end position="1071"/>
    </location>
</feature>
<dbReference type="InterPro" id="IPR006275">
    <property type="entry name" value="CPSase_lsu"/>
</dbReference>
<dbReference type="InterPro" id="IPR011607">
    <property type="entry name" value="MGS-like_dom"/>
</dbReference>
<feature type="binding site" evidence="16">
    <location>
        <position position="215"/>
    </location>
    <ligand>
        <name>ATP</name>
        <dbReference type="ChEBI" id="CHEBI:30616"/>
        <label>1</label>
    </ligand>
</feature>
<feature type="binding site" evidence="16">
    <location>
        <position position="835"/>
    </location>
    <ligand>
        <name>Mg(2+)</name>
        <dbReference type="ChEBI" id="CHEBI:18420"/>
        <label>4</label>
    </ligand>
</feature>
<feature type="binding site" evidence="16">
    <location>
        <position position="835"/>
    </location>
    <ligand>
        <name>Mn(2+)</name>
        <dbReference type="ChEBI" id="CHEBI:29035"/>
        <label>3</label>
    </ligand>
</feature>
<feature type="binding site" evidence="16">
    <location>
        <position position="823"/>
    </location>
    <ligand>
        <name>Mg(2+)</name>
        <dbReference type="ChEBI" id="CHEBI:18420"/>
        <label>3</label>
    </ligand>
</feature>
<comment type="cofactor">
    <cofactor evidence="1">
        <name>Mn(2+)</name>
        <dbReference type="ChEBI" id="CHEBI:29035"/>
    </cofactor>
</comment>
<evidence type="ECO:0000256" key="16">
    <source>
        <dbReference type="HAMAP-Rule" id="MF_01210"/>
    </source>
</evidence>
<dbReference type="GO" id="GO:0044205">
    <property type="term" value="P:'de novo' UMP biosynthetic process"/>
    <property type="evidence" value="ECO:0007669"/>
    <property type="project" value="UniProtKB-UniRule"/>
</dbReference>
<dbReference type="GO" id="GO:0046872">
    <property type="term" value="F:metal ion binding"/>
    <property type="evidence" value="ECO:0007669"/>
    <property type="project" value="UniProtKB-KW"/>
</dbReference>
<dbReference type="NCBIfam" id="TIGR01369">
    <property type="entry name" value="CPSaseII_lrg"/>
    <property type="match status" value="1"/>
</dbReference>
<evidence type="ECO:0000313" key="20">
    <source>
        <dbReference type="Proteomes" id="UP000184526"/>
    </source>
</evidence>
<dbReference type="PROSITE" id="PS00867">
    <property type="entry name" value="CPSASE_2"/>
    <property type="match status" value="2"/>
</dbReference>
<feature type="region of interest" description="Carboxyphosphate synthetic domain" evidence="16">
    <location>
        <begin position="1"/>
        <end position="401"/>
    </location>
</feature>
<feature type="binding site" evidence="16">
    <location>
        <position position="300"/>
    </location>
    <ligand>
        <name>Mg(2+)</name>
        <dbReference type="ChEBI" id="CHEBI:18420"/>
        <label>2</label>
    </ligand>
</feature>
<evidence type="ECO:0000256" key="8">
    <source>
        <dbReference type="ARBA" id="ARBA00022737"/>
    </source>
</evidence>
<dbReference type="Pfam" id="PF02142">
    <property type="entry name" value="MGS"/>
    <property type="match status" value="1"/>
</dbReference>
<evidence type="ECO:0000259" key="17">
    <source>
        <dbReference type="PROSITE" id="PS50975"/>
    </source>
</evidence>
<dbReference type="NCBIfam" id="NF003671">
    <property type="entry name" value="PRK05294.1"/>
    <property type="match status" value="1"/>
</dbReference>
<evidence type="ECO:0000256" key="5">
    <source>
        <dbReference type="ARBA" id="ARBA00022598"/>
    </source>
</evidence>
<dbReference type="PRINTS" id="PR00098">
    <property type="entry name" value="CPSASE"/>
</dbReference>
<dbReference type="SUPFAM" id="SSF52440">
    <property type="entry name" value="PreATP-grasp domain"/>
    <property type="match status" value="2"/>
</dbReference>
<dbReference type="Gene3D" id="3.30.1490.20">
    <property type="entry name" value="ATP-grasp fold, A domain"/>
    <property type="match status" value="1"/>
</dbReference>
<feature type="binding site" evidence="16">
    <location>
        <position position="710"/>
    </location>
    <ligand>
        <name>ATP</name>
        <dbReference type="ChEBI" id="CHEBI:30616"/>
        <label>2</label>
    </ligand>
</feature>
<keyword evidence="8 16" id="KW-0677">Repeat</keyword>
<evidence type="ECO:0000256" key="12">
    <source>
        <dbReference type="ARBA" id="ARBA00022975"/>
    </source>
</evidence>
<organism evidence="19 20">
    <name type="scientific">Clostridium collagenovorans DSM 3089</name>
    <dbReference type="NCBI Taxonomy" id="1121306"/>
    <lineage>
        <taxon>Bacteria</taxon>
        <taxon>Bacillati</taxon>
        <taxon>Bacillota</taxon>
        <taxon>Clostridia</taxon>
        <taxon>Eubacteriales</taxon>
        <taxon>Clostridiaceae</taxon>
        <taxon>Clostridium</taxon>
    </lineage>
</organism>
<evidence type="ECO:0000256" key="4">
    <source>
        <dbReference type="ARBA" id="ARBA00022571"/>
    </source>
</evidence>
<feature type="binding site" evidence="16">
    <location>
        <position position="782"/>
    </location>
    <ligand>
        <name>ATP</name>
        <dbReference type="ChEBI" id="CHEBI:30616"/>
        <label>2</label>
    </ligand>
</feature>
<dbReference type="InterPro" id="IPR011761">
    <property type="entry name" value="ATP-grasp"/>
</dbReference>
<evidence type="ECO:0000256" key="10">
    <source>
        <dbReference type="ARBA" id="ARBA00022840"/>
    </source>
</evidence>
<comment type="pathway">
    <text evidence="16">Pyrimidine metabolism; UMP biosynthesis via de novo pathway; (S)-dihydroorotate from bicarbonate: step 1/3.</text>
</comment>
<dbReference type="Gene3D" id="3.40.50.20">
    <property type="match status" value="2"/>
</dbReference>
<evidence type="ECO:0000256" key="3">
    <source>
        <dbReference type="ARBA" id="ARBA00009799"/>
    </source>
</evidence>
<keyword evidence="12 16" id="KW-0665">Pyrimidine biosynthesis</keyword>
<comment type="catalytic activity">
    <reaction evidence="14 16">
        <text>hydrogencarbonate + NH4(+) + 2 ATP = carbamoyl phosphate + 2 ADP + phosphate + 2 H(+)</text>
        <dbReference type="Rhea" id="RHEA:18029"/>
        <dbReference type="ChEBI" id="CHEBI:15378"/>
        <dbReference type="ChEBI" id="CHEBI:17544"/>
        <dbReference type="ChEBI" id="CHEBI:28938"/>
        <dbReference type="ChEBI" id="CHEBI:30616"/>
        <dbReference type="ChEBI" id="CHEBI:43474"/>
        <dbReference type="ChEBI" id="CHEBI:58228"/>
        <dbReference type="ChEBI" id="CHEBI:456216"/>
        <dbReference type="EC" id="6.3.4.16"/>
    </reaction>
</comment>
<dbReference type="OrthoDB" id="9804197at2"/>
<feature type="domain" description="ATP-grasp" evidence="17">
    <location>
        <begin position="133"/>
        <end position="327"/>
    </location>
</feature>
<name>A0A1M5WNH6_9CLOT</name>
<proteinExistence type="inferred from homology"/>
<dbReference type="EC" id="6.3.4.16" evidence="16"/>
<feature type="binding site" evidence="16">
    <location>
        <position position="755"/>
    </location>
    <ligand>
        <name>ATP</name>
        <dbReference type="ChEBI" id="CHEBI:30616"/>
        <label>2</label>
    </ligand>
</feature>
<feature type="binding site" evidence="16">
    <location>
        <position position="835"/>
    </location>
    <ligand>
        <name>Mg(2+)</name>
        <dbReference type="ChEBI" id="CHEBI:18420"/>
        <label>3</label>
    </ligand>
</feature>
<accession>A0A1M5WNH6</accession>
<evidence type="ECO:0000256" key="1">
    <source>
        <dbReference type="ARBA" id="ARBA00001936"/>
    </source>
</evidence>
<dbReference type="SUPFAM" id="SSF48108">
    <property type="entry name" value="Carbamoyl phosphate synthetase, large subunit connection domain"/>
    <property type="match status" value="1"/>
</dbReference>
<keyword evidence="20" id="KW-1185">Reference proteome</keyword>
<comment type="catalytic activity">
    <reaction evidence="15 16">
        <text>hydrogencarbonate + L-glutamine + 2 ATP + H2O = carbamoyl phosphate + L-glutamate + 2 ADP + phosphate + 2 H(+)</text>
        <dbReference type="Rhea" id="RHEA:18633"/>
        <dbReference type="ChEBI" id="CHEBI:15377"/>
        <dbReference type="ChEBI" id="CHEBI:15378"/>
        <dbReference type="ChEBI" id="CHEBI:17544"/>
        <dbReference type="ChEBI" id="CHEBI:29985"/>
        <dbReference type="ChEBI" id="CHEBI:30616"/>
        <dbReference type="ChEBI" id="CHEBI:43474"/>
        <dbReference type="ChEBI" id="CHEBI:58228"/>
        <dbReference type="ChEBI" id="CHEBI:58359"/>
        <dbReference type="ChEBI" id="CHEBI:456216"/>
        <dbReference type="EC" id="6.3.5.5"/>
    </reaction>
</comment>
<dbReference type="GO" id="GO:0004087">
    <property type="term" value="F:carbamoyl-phosphate synthase (ammonia) activity"/>
    <property type="evidence" value="ECO:0007669"/>
    <property type="project" value="UniProtKB-EC"/>
</dbReference>
<dbReference type="SUPFAM" id="SSF52335">
    <property type="entry name" value="Methylglyoxal synthase-like"/>
    <property type="match status" value="1"/>
</dbReference>
<dbReference type="PANTHER" id="PTHR11405">
    <property type="entry name" value="CARBAMOYLTRANSFERASE FAMILY MEMBER"/>
    <property type="match status" value="1"/>
</dbReference>
<dbReference type="Gene3D" id="3.40.50.1380">
    <property type="entry name" value="Methylglyoxal synthase-like domain"/>
    <property type="match status" value="1"/>
</dbReference>
<dbReference type="InterPro" id="IPR005483">
    <property type="entry name" value="CPSase_dom"/>
</dbReference>
<feature type="binding site" evidence="16">
    <location>
        <position position="837"/>
    </location>
    <ligand>
        <name>Mn(2+)</name>
        <dbReference type="ChEBI" id="CHEBI:29035"/>
        <label>4</label>
    </ligand>
</feature>
<dbReference type="SUPFAM" id="SSF56059">
    <property type="entry name" value="Glutathione synthetase ATP-binding domain-like"/>
    <property type="match status" value="2"/>
</dbReference>
<keyword evidence="7" id="KW-0479">Metal-binding</keyword>
<keyword evidence="10 16" id="KW-0067">ATP-binding</keyword>